<comment type="caution">
    <text evidence="1">The sequence shown here is derived from an EMBL/GenBank/DDBJ whole genome shotgun (WGS) entry which is preliminary data.</text>
</comment>
<keyword evidence="2" id="KW-1185">Reference proteome</keyword>
<reference evidence="1 2" key="1">
    <citation type="submission" date="2015-01" db="EMBL/GenBank/DDBJ databases">
        <title>Evolution of Trichinella species and genotypes.</title>
        <authorList>
            <person name="Korhonen P.K."/>
            <person name="Edoardo P."/>
            <person name="Giuseppe L.R."/>
            <person name="Gasser R.B."/>
        </authorList>
    </citation>
    <scope>NUCLEOTIDE SEQUENCE [LARGE SCALE GENOMIC DNA]</scope>
    <source>
        <strain evidence="1">ISS2496</strain>
    </source>
</reference>
<evidence type="ECO:0000313" key="2">
    <source>
        <dbReference type="Proteomes" id="UP000054783"/>
    </source>
</evidence>
<dbReference type="Proteomes" id="UP000054783">
    <property type="component" value="Unassembled WGS sequence"/>
</dbReference>
<protein>
    <submittedName>
        <fullName evidence="1">Uncharacterized protein</fullName>
    </submittedName>
</protein>
<dbReference type="AlphaFoldDB" id="A0A0V1ACZ2"/>
<dbReference type="EMBL" id="JYDQ01000007">
    <property type="protein sequence ID" value="KRY22711.1"/>
    <property type="molecule type" value="Genomic_DNA"/>
</dbReference>
<accession>A0A0V1ACZ2</accession>
<name>A0A0V1ACZ2_9BILA</name>
<gene>
    <name evidence="1" type="ORF">T12_8139</name>
</gene>
<organism evidence="1 2">
    <name type="scientific">Trichinella patagoniensis</name>
    <dbReference type="NCBI Taxonomy" id="990121"/>
    <lineage>
        <taxon>Eukaryota</taxon>
        <taxon>Metazoa</taxon>
        <taxon>Ecdysozoa</taxon>
        <taxon>Nematoda</taxon>
        <taxon>Enoplea</taxon>
        <taxon>Dorylaimia</taxon>
        <taxon>Trichinellida</taxon>
        <taxon>Trichinellidae</taxon>
        <taxon>Trichinella</taxon>
    </lineage>
</organism>
<evidence type="ECO:0000313" key="1">
    <source>
        <dbReference type="EMBL" id="KRY22711.1"/>
    </source>
</evidence>
<sequence length="49" mass="5539">MNDELYHLHSERQELCIAVVVTDILTMFRVVAEEVVKSVPETKAHALCA</sequence>
<proteinExistence type="predicted"/>